<gene>
    <name evidence="2" type="primary">LOC117239316</name>
</gene>
<keyword evidence="1" id="KW-1185">Reference proteome</keyword>
<evidence type="ECO:0000313" key="2">
    <source>
        <dbReference type="RefSeq" id="XP_033360706.1"/>
    </source>
</evidence>
<accession>A0A6J3L812</accession>
<dbReference type="GeneID" id="117239316"/>
<reference evidence="2" key="1">
    <citation type="submission" date="2025-08" db="UniProtKB">
        <authorList>
            <consortium name="RefSeq"/>
        </authorList>
    </citation>
    <scope>IDENTIFICATION</scope>
    <source>
        <tissue evidence="2">Muscle</tissue>
    </source>
</reference>
<sequence>MKYLGLTLDSHWTFSAGFERLAPSVEATANALGRLLPRLDEPEFGVRRLYAGVVRSKLLYGAPIWAEDLMTNRRKLLVIRRLHRTVAIRVVRGFRTISAAAAAVLAGFSPFELQVLRCRGIYLHTRGVSGGVGPEDADFRVRAQRALLDRWRASLDTRARAPGIRILGAVLPNWDVWLNGGGPPLTYRVTQVLTGYGCFDPHSHTLSVLQYNRIDKEHVHILFIAKRH</sequence>
<dbReference type="KEGG" id="bvk:117239316"/>
<name>A0A6J3L812_9HYME</name>
<dbReference type="RefSeq" id="XP_033360706.1">
    <property type="nucleotide sequence ID" value="XM_033504815.1"/>
</dbReference>
<dbReference type="AlphaFoldDB" id="A0A6J3L812"/>
<proteinExistence type="predicted"/>
<dbReference type="Proteomes" id="UP000504631">
    <property type="component" value="Unplaced"/>
</dbReference>
<organism evidence="1 2">
    <name type="scientific">Bombus vosnesenskii</name>
    <dbReference type="NCBI Taxonomy" id="207650"/>
    <lineage>
        <taxon>Eukaryota</taxon>
        <taxon>Metazoa</taxon>
        <taxon>Ecdysozoa</taxon>
        <taxon>Arthropoda</taxon>
        <taxon>Hexapoda</taxon>
        <taxon>Insecta</taxon>
        <taxon>Pterygota</taxon>
        <taxon>Neoptera</taxon>
        <taxon>Endopterygota</taxon>
        <taxon>Hymenoptera</taxon>
        <taxon>Apocrita</taxon>
        <taxon>Aculeata</taxon>
        <taxon>Apoidea</taxon>
        <taxon>Anthophila</taxon>
        <taxon>Apidae</taxon>
        <taxon>Bombus</taxon>
        <taxon>Pyrobombus</taxon>
    </lineage>
</organism>
<evidence type="ECO:0000313" key="1">
    <source>
        <dbReference type="Proteomes" id="UP000504631"/>
    </source>
</evidence>
<protein>
    <submittedName>
        <fullName evidence="2">Uncharacterized protein LOC117239316</fullName>
    </submittedName>
</protein>